<name>A0A6J7WUP8_9CAUD</name>
<reference evidence="1" key="1">
    <citation type="submission" date="2020-05" db="EMBL/GenBank/DDBJ databases">
        <authorList>
            <person name="Chiriac C."/>
            <person name="Salcher M."/>
            <person name="Ghai R."/>
            <person name="Kavagutti S V."/>
        </authorList>
    </citation>
    <scope>NUCLEOTIDE SEQUENCE</scope>
</reference>
<dbReference type="EMBL" id="LR798288">
    <property type="protein sequence ID" value="CAB5220558.1"/>
    <property type="molecule type" value="Genomic_DNA"/>
</dbReference>
<accession>A0A6J7WUP8</accession>
<sequence length="56" mass="6324">MIWNGHSVIGECIIFIMKLKSTIGQSGKLKLITANREATMLGSRQPTRLTRPYEYA</sequence>
<protein>
    <submittedName>
        <fullName evidence="1">Uncharacterized protein</fullName>
    </submittedName>
</protein>
<evidence type="ECO:0000313" key="1">
    <source>
        <dbReference type="EMBL" id="CAB5220558.1"/>
    </source>
</evidence>
<gene>
    <name evidence="1" type="ORF">UFOVP247_5</name>
</gene>
<proteinExistence type="predicted"/>
<organism evidence="1">
    <name type="scientific">uncultured Caudovirales phage</name>
    <dbReference type="NCBI Taxonomy" id="2100421"/>
    <lineage>
        <taxon>Viruses</taxon>
        <taxon>Duplodnaviria</taxon>
        <taxon>Heunggongvirae</taxon>
        <taxon>Uroviricota</taxon>
        <taxon>Caudoviricetes</taxon>
        <taxon>Peduoviridae</taxon>
        <taxon>Maltschvirus</taxon>
        <taxon>Maltschvirus maltsch</taxon>
    </lineage>
</organism>